<feature type="signal peptide" evidence="1">
    <location>
        <begin position="1"/>
        <end position="20"/>
    </location>
</feature>
<evidence type="ECO:0000313" key="6">
    <source>
        <dbReference type="Proteomes" id="UP001326715"/>
    </source>
</evidence>
<dbReference type="STRING" id="1004.SAMN05661012_04847"/>
<dbReference type="GO" id="GO:0005975">
    <property type="term" value="P:carbohydrate metabolic process"/>
    <property type="evidence" value="ECO:0007669"/>
    <property type="project" value="UniProtKB-ARBA"/>
</dbReference>
<dbReference type="InterPro" id="IPR010496">
    <property type="entry name" value="AL/BT2_dom"/>
</dbReference>
<sequence>MNNIKLSIALLLVAFSPAIAQQKSKLVPENRTISALKEKAGVHLSAAEGSGIAWVKDVTFTNGTIEIDLRGKNVKQGSFIGVAFHGISKDDCEAVYFRPFNFVATDSLASMHMVQYVQDTLYGWERLRDEHPGVYENKLATPPDPNNWFHVKVVVEGTSIKAYVNNTLCLSVTSLNKKNTGKLGLWVGNGSDGDFANLKIKHN</sequence>
<reference evidence="4 6" key="2">
    <citation type="submission" date="2023-11" db="EMBL/GenBank/DDBJ databases">
        <title>MicrobeMod: A computational toolkit for identifying prokaryotic methylation and restriction-modification with nanopore sequencing.</title>
        <authorList>
            <person name="Crits-Christoph A."/>
            <person name="Kang S.C."/>
            <person name="Lee H."/>
            <person name="Ostrov N."/>
        </authorList>
    </citation>
    <scope>NUCLEOTIDE SEQUENCE [LARGE SCALE GENOMIC DNA]</scope>
    <source>
        <strain evidence="4 6">ATCC 23090</strain>
    </source>
</reference>
<dbReference type="Gene3D" id="2.60.120.560">
    <property type="entry name" value="Exo-inulinase, domain 1"/>
    <property type="match status" value="1"/>
</dbReference>
<keyword evidence="6" id="KW-1185">Reference proteome</keyword>
<dbReference type="EMBL" id="FPIZ01000018">
    <property type="protein sequence ID" value="SFW79839.1"/>
    <property type="molecule type" value="Genomic_DNA"/>
</dbReference>
<accession>A0A1K1S6Y1</accession>
<evidence type="ECO:0000259" key="2">
    <source>
        <dbReference type="Pfam" id="PF06439"/>
    </source>
</evidence>
<dbReference type="AlphaFoldDB" id="A0A1K1S6Y1"/>
<gene>
    <name evidence="3" type="ORF">SAMN05661012_04847</name>
    <name evidence="4" type="ORF">SR876_11895</name>
</gene>
<dbReference type="OrthoDB" id="118532at2"/>
<dbReference type="Proteomes" id="UP000183788">
    <property type="component" value="Unassembled WGS sequence"/>
</dbReference>
<keyword evidence="1" id="KW-0732">Signal</keyword>
<evidence type="ECO:0000256" key="1">
    <source>
        <dbReference type="SAM" id="SignalP"/>
    </source>
</evidence>
<protein>
    <submittedName>
        <fullName evidence="4">Family 16 glycoside hydrolase</fullName>
    </submittedName>
</protein>
<reference evidence="3 5" key="1">
    <citation type="submission" date="2016-11" db="EMBL/GenBank/DDBJ databases">
        <authorList>
            <person name="Jaros S."/>
            <person name="Januszkiewicz K."/>
            <person name="Wedrychowicz H."/>
        </authorList>
    </citation>
    <scope>NUCLEOTIDE SEQUENCE [LARGE SCALE GENOMIC DNA]</scope>
    <source>
        <strain evidence="3 5">DSM 784</strain>
    </source>
</reference>
<dbReference type="Proteomes" id="UP001326715">
    <property type="component" value="Chromosome"/>
</dbReference>
<feature type="chain" id="PRO_5012340166" evidence="1">
    <location>
        <begin position="21"/>
        <end position="203"/>
    </location>
</feature>
<evidence type="ECO:0000313" key="5">
    <source>
        <dbReference type="Proteomes" id="UP000183788"/>
    </source>
</evidence>
<dbReference type="RefSeq" id="WP_072363810.1">
    <property type="nucleotide sequence ID" value="NZ_CP139972.1"/>
</dbReference>
<feature type="domain" description="3-keto-alpha-glucoside-1,2-lyase/3-keto-2-hydroxy-glucal hydratase" evidence="2">
    <location>
        <begin position="45"/>
        <end position="201"/>
    </location>
</feature>
<name>A0A1K1S6Y1_9BACT</name>
<evidence type="ECO:0000313" key="3">
    <source>
        <dbReference type="EMBL" id="SFW79839.1"/>
    </source>
</evidence>
<dbReference type="Pfam" id="PF06439">
    <property type="entry name" value="3keto-disac_hyd"/>
    <property type="match status" value="1"/>
</dbReference>
<dbReference type="SUPFAM" id="SSF49899">
    <property type="entry name" value="Concanavalin A-like lectins/glucanases"/>
    <property type="match status" value="1"/>
</dbReference>
<evidence type="ECO:0000313" key="4">
    <source>
        <dbReference type="EMBL" id="WQG92209.1"/>
    </source>
</evidence>
<organism evidence="3 5">
    <name type="scientific">Chitinophaga sancti</name>
    <dbReference type="NCBI Taxonomy" id="1004"/>
    <lineage>
        <taxon>Bacteria</taxon>
        <taxon>Pseudomonadati</taxon>
        <taxon>Bacteroidota</taxon>
        <taxon>Chitinophagia</taxon>
        <taxon>Chitinophagales</taxon>
        <taxon>Chitinophagaceae</taxon>
        <taxon>Chitinophaga</taxon>
    </lineage>
</organism>
<dbReference type="InterPro" id="IPR013320">
    <property type="entry name" value="ConA-like_dom_sf"/>
</dbReference>
<dbReference type="GO" id="GO:0004553">
    <property type="term" value="F:hydrolase activity, hydrolyzing O-glycosyl compounds"/>
    <property type="evidence" value="ECO:0007669"/>
    <property type="project" value="UniProtKB-ARBA"/>
</dbReference>
<proteinExistence type="predicted"/>
<dbReference type="EMBL" id="CP140154">
    <property type="protein sequence ID" value="WQG92209.1"/>
    <property type="molecule type" value="Genomic_DNA"/>
</dbReference>
<keyword evidence="4" id="KW-0378">Hydrolase</keyword>